<evidence type="ECO:0000313" key="4">
    <source>
        <dbReference type="Proteomes" id="UP000281112"/>
    </source>
</evidence>
<protein>
    <submittedName>
        <fullName evidence="3">Fructosamine kinase family protein</fullName>
    </submittedName>
</protein>
<reference evidence="3 4" key="1">
    <citation type="submission" date="2018-11" db="EMBL/GenBank/DDBJ databases">
        <title>Vibrio LJC006 sp. nov., isolated from seawater during the bloom of the enteromorpha.</title>
        <authorList>
            <person name="Liang J."/>
        </authorList>
    </citation>
    <scope>NUCLEOTIDE SEQUENCE [LARGE SCALE GENOMIC DNA]</scope>
    <source>
        <strain evidence="3 4">LJC006</strain>
    </source>
</reference>
<comment type="caution">
    <text evidence="3">The sequence shown here is derived from an EMBL/GenBank/DDBJ whole genome shotgun (WGS) entry which is preliminary data.</text>
</comment>
<comment type="similarity">
    <text evidence="1 2">Belongs to the fructosamine kinase family.</text>
</comment>
<dbReference type="RefSeq" id="WP_124937058.1">
    <property type="nucleotide sequence ID" value="NZ_RJVQ01000003.1"/>
</dbReference>
<organism evidence="3 4">
    <name type="scientific">Vibrio viridaestus</name>
    <dbReference type="NCBI Taxonomy" id="2487322"/>
    <lineage>
        <taxon>Bacteria</taxon>
        <taxon>Pseudomonadati</taxon>
        <taxon>Pseudomonadota</taxon>
        <taxon>Gammaproteobacteria</taxon>
        <taxon>Vibrionales</taxon>
        <taxon>Vibrionaceae</taxon>
        <taxon>Vibrio</taxon>
    </lineage>
</organism>
<dbReference type="PANTHER" id="PTHR12149:SF8">
    <property type="entry name" value="PROTEIN-RIBULOSAMINE 3-KINASE"/>
    <property type="match status" value="1"/>
</dbReference>
<keyword evidence="2" id="KW-0808">Transferase</keyword>
<accession>A0A3N9TJ65</accession>
<proteinExistence type="inferred from homology"/>
<dbReference type="PIRSF" id="PIRSF006221">
    <property type="entry name" value="Ketosamine-3-kinase"/>
    <property type="match status" value="1"/>
</dbReference>
<evidence type="ECO:0000256" key="1">
    <source>
        <dbReference type="ARBA" id="ARBA00009460"/>
    </source>
</evidence>
<dbReference type="Gene3D" id="3.90.1200.10">
    <property type="match status" value="1"/>
</dbReference>
<sequence length="291" mass="33279">MWEGIAKHISQELERGFIISRREHLSGGDINEAYVISNSKLSFFVKVNDKPAIDNFVAESEALRRLQLTNTIRVPEVITCGTSKTHSFLVLEYIPCTTLIDSSISYNAGEELAKLHKCDDQKQFGFDQDNYIGFTVQPNPWSKNWASFFSEQRIGWQLQLLFDKGIVLTDIESFVGLIHDNLLAHNPKPSLLHGDLWTGNLSQYSNGAVFYDPASYWGDRECDIAMTRLFGQFPKEFYQGYEQIYPLSPGFKERMSIYNLYHILNHCNCFGGHYLAHAESMIQEIKLALTV</sequence>
<name>A0A3N9TJ65_9VIBR</name>
<keyword evidence="4" id="KW-1185">Reference proteome</keyword>
<gene>
    <name evidence="3" type="ORF">EES38_10135</name>
</gene>
<dbReference type="EMBL" id="RJVQ01000003">
    <property type="protein sequence ID" value="RQW63595.1"/>
    <property type="molecule type" value="Genomic_DNA"/>
</dbReference>
<dbReference type="Proteomes" id="UP000281112">
    <property type="component" value="Unassembled WGS sequence"/>
</dbReference>
<evidence type="ECO:0000313" key="3">
    <source>
        <dbReference type="EMBL" id="RQW63595.1"/>
    </source>
</evidence>
<dbReference type="Pfam" id="PF03881">
    <property type="entry name" value="Fructosamin_kin"/>
    <property type="match status" value="1"/>
</dbReference>
<keyword evidence="2 3" id="KW-0418">Kinase</keyword>
<dbReference type="Gene3D" id="3.30.200.20">
    <property type="entry name" value="Phosphorylase Kinase, domain 1"/>
    <property type="match status" value="1"/>
</dbReference>
<dbReference type="GO" id="GO:0016301">
    <property type="term" value="F:kinase activity"/>
    <property type="evidence" value="ECO:0007669"/>
    <property type="project" value="UniProtKB-UniRule"/>
</dbReference>
<evidence type="ECO:0000256" key="2">
    <source>
        <dbReference type="PIRNR" id="PIRNR006221"/>
    </source>
</evidence>
<dbReference type="AlphaFoldDB" id="A0A3N9TJ65"/>
<dbReference type="OrthoDB" id="5291879at2"/>
<dbReference type="SUPFAM" id="SSF56112">
    <property type="entry name" value="Protein kinase-like (PK-like)"/>
    <property type="match status" value="1"/>
</dbReference>
<dbReference type="PANTHER" id="PTHR12149">
    <property type="entry name" value="FRUCTOSAMINE 3 KINASE-RELATED PROTEIN"/>
    <property type="match status" value="1"/>
</dbReference>
<dbReference type="InterPro" id="IPR016477">
    <property type="entry name" value="Fructo-/Ketosamine-3-kinase"/>
</dbReference>
<dbReference type="InterPro" id="IPR011009">
    <property type="entry name" value="Kinase-like_dom_sf"/>
</dbReference>